<feature type="transmembrane region" description="Helical" evidence="1">
    <location>
        <begin position="414"/>
        <end position="434"/>
    </location>
</feature>
<feature type="transmembrane region" description="Helical" evidence="1">
    <location>
        <begin position="183"/>
        <end position="199"/>
    </location>
</feature>
<gene>
    <name evidence="2" type="ORF">GGD41_007084</name>
</gene>
<dbReference type="EMBL" id="JACCAU010000001">
    <property type="protein sequence ID" value="NYH19856.1"/>
    <property type="molecule type" value="Genomic_DNA"/>
</dbReference>
<feature type="transmembrane region" description="Helical" evidence="1">
    <location>
        <begin position="20"/>
        <end position="41"/>
    </location>
</feature>
<proteinExistence type="predicted"/>
<evidence type="ECO:0000313" key="3">
    <source>
        <dbReference type="Proteomes" id="UP000572540"/>
    </source>
</evidence>
<keyword evidence="1" id="KW-0472">Membrane</keyword>
<reference evidence="2 3" key="1">
    <citation type="submission" date="2020-07" db="EMBL/GenBank/DDBJ databases">
        <title>Exploring microbial biodiversity for novel pathways involved in the catabolism of aromatic compounds derived from lignin.</title>
        <authorList>
            <person name="Elkins J."/>
        </authorList>
    </citation>
    <scope>NUCLEOTIDE SEQUENCE [LARGE SCALE GENOMIC DNA]</scope>
    <source>
        <strain evidence="2 3">H2C3B</strain>
    </source>
</reference>
<feature type="transmembrane region" description="Helical" evidence="1">
    <location>
        <begin position="228"/>
        <end position="249"/>
    </location>
</feature>
<feature type="transmembrane region" description="Helical" evidence="1">
    <location>
        <begin position="305"/>
        <end position="323"/>
    </location>
</feature>
<feature type="transmembrane region" description="Helical" evidence="1">
    <location>
        <begin position="329"/>
        <end position="348"/>
    </location>
</feature>
<dbReference type="AlphaFoldDB" id="A0A7Y9WFG6"/>
<feature type="transmembrane region" description="Helical" evidence="1">
    <location>
        <begin position="205"/>
        <end position="221"/>
    </location>
</feature>
<sequence length="563" mass="60773">MMSKPADFQAKQNSPSLAALVIVVLAVFLLIVAAGLFVPVYSDEAATKMMRGMFFANGWKYNTLLPQCNRDYLRSVPALLYPGAFAYDLIYGRATPLGIRLLGMATDLCWLALTAGAIRVLTKPKHLHWALLAAVTSVCGLGVLPLTLVMARGEQVMLFLLMLFLCLPVLTARIAASTSRARVLACAIPFCLVVSVFFYTHPKTLFFFPVVLTSCVLCFWRHSRALTLVVAGFVLATVWQSLVFAGALTKCADAPMFSSQWLSLMTPTGLLLSDPLGFLNALWVNVRTAPGAIVDQLIFADQYQSAWLAASPGVAAMPLIAWINPLIRAVIIATFGVAAILPPLGFALKLLQRRLDGAACCMAALWLGLFGHMALYRSWNFYTGTLTVPLAALLAVSTLAALGSPMPARIVKGITIAALLSLSLLFLVSAALLLSKVMPPTIENQRTAQIGLPGQPLSIPALGYGRERSQIREFAAQCHVEGDAARHLVIDNLTFFAFDGLREPLQSDYVNDQAFGVDYPGEATIKLLKEAGARDVVAQCGLLSPTLLAHAHREGNLCCLHLE</sequence>
<dbReference type="RefSeq" id="WP_179704712.1">
    <property type="nucleotide sequence ID" value="NZ_JACCAU010000001.1"/>
</dbReference>
<feature type="transmembrane region" description="Helical" evidence="1">
    <location>
        <begin position="130"/>
        <end position="150"/>
    </location>
</feature>
<organism evidence="2 3">
    <name type="scientific">Paraburkholderia bryophila</name>
    <dbReference type="NCBI Taxonomy" id="420952"/>
    <lineage>
        <taxon>Bacteria</taxon>
        <taxon>Pseudomonadati</taxon>
        <taxon>Pseudomonadota</taxon>
        <taxon>Betaproteobacteria</taxon>
        <taxon>Burkholderiales</taxon>
        <taxon>Burkholderiaceae</taxon>
        <taxon>Paraburkholderia</taxon>
    </lineage>
</organism>
<comment type="caution">
    <text evidence="2">The sequence shown here is derived from an EMBL/GenBank/DDBJ whole genome shotgun (WGS) entry which is preliminary data.</text>
</comment>
<protein>
    <recommendedName>
        <fullName evidence="4">4-amino-4-deoxy-L-arabinose transferase-like glycosyltransferase</fullName>
    </recommendedName>
</protein>
<keyword evidence="1" id="KW-1133">Transmembrane helix</keyword>
<feature type="transmembrane region" description="Helical" evidence="1">
    <location>
        <begin position="381"/>
        <end position="402"/>
    </location>
</feature>
<feature type="transmembrane region" description="Helical" evidence="1">
    <location>
        <begin position="156"/>
        <end position="176"/>
    </location>
</feature>
<evidence type="ECO:0000313" key="2">
    <source>
        <dbReference type="EMBL" id="NYH19856.1"/>
    </source>
</evidence>
<feature type="transmembrane region" description="Helical" evidence="1">
    <location>
        <begin position="261"/>
        <end position="284"/>
    </location>
</feature>
<feature type="transmembrane region" description="Helical" evidence="1">
    <location>
        <begin position="355"/>
        <end position="375"/>
    </location>
</feature>
<dbReference type="Proteomes" id="UP000572540">
    <property type="component" value="Unassembled WGS sequence"/>
</dbReference>
<accession>A0A7Y9WFG6</accession>
<evidence type="ECO:0000256" key="1">
    <source>
        <dbReference type="SAM" id="Phobius"/>
    </source>
</evidence>
<keyword evidence="1" id="KW-0812">Transmembrane</keyword>
<name>A0A7Y9WFG6_9BURK</name>
<evidence type="ECO:0008006" key="4">
    <source>
        <dbReference type="Google" id="ProtNLM"/>
    </source>
</evidence>